<reference evidence="1 2" key="1">
    <citation type="journal article" date="2023" name="Science">
        <title>Complex scaffold remodeling in plant triterpene biosynthesis.</title>
        <authorList>
            <person name="De La Pena R."/>
            <person name="Hodgson H."/>
            <person name="Liu J.C."/>
            <person name="Stephenson M.J."/>
            <person name="Martin A.C."/>
            <person name="Owen C."/>
            <person name="Harkess A."/>
            <person name="Leebens-Mack J."/>
            <person name="Jimenez L.E."/>
            <person name="Osbourn A."/>
            <person name="Sattely E.S."/>
        </authorList>
    </citation>
    <scope>NUCLEOTIDE SEQUENCE [LARGE SCALE GENOMIC DNA]</scope>
    <source>
        <strain evidence="2">cv. JPN11</strain>
        <tissue evidence="1">Leaf</tissue>
    </source>
</reference>
<dbReference type="EMBL" id="CM051399">
    <property type="protein sequence ID" value="KAJ4717614.1"/>
    <property type="molecule type" value="Genomic_DNA"/>
</dbReference>
<comment type="caution">
    <text evidence="1">The sequence shown here is derived from an EMBL/GenBank/DDBJ whole genome shotgun (WGS) entry which is preliminary data.</text>
</comment>
<name>A0ACC1Y3U7_MELAZ</name>
<proteinExistence type="predicted"/>
<gene>
    <name evidence="1" type="ORF">OWV82_012469</name>
</gene>
<protein>
    <submittedName>
        <fullName evidence="1">Uncharacterized protein</fullName>
    </submittedName>
</protein>
<dbReference type="Proteomes" id="UP001164539">
    <property type="component" value="Chromosome 6"/>
</dbReference>
<sequence>MELVEAENLCSTDEDCRFTKCDGDVAICFQDTCICVPPPPPTASAPAPSKHRGDTKSANTVVEERSFQMGSGYVWWWRGSGL</sequence>
<evidence type="ECO:0000313" key="2">
    <source>
        <dbReference type="Proteomes" id="UP001164539"/>
    </source>
</evidence>
<organism evidence="1 2">
    <name type="scientific">Melia azedarach</name>
    <name type="common">Chinaberry tree</name>
    <dbReference type="NCBI Taxonomy" id="155640"/>
    <lineage>
        <taxon>Eukaryota</taxon>
        <taxon>Viridiplantae</taxon>
        <taxon>Streptophyta</taxon>
        <taxon>Embryophyta</taxon>
        <taxon>Tracheophyta</taxon>
        <taxon>Spermatophyta</taxon>
        <taxon>Magnoliopsida</taxon>
        <taxon>eudicotyledons</taxon>
        <taxon>Gunneridae</taxon>
        <taxon>Pentapetalae</taxon>
        <taxon>rosids</taxon>
        <taxon>malvids</taxon>
        <taxon>Sapindales</taxon>
        <taxon>Meliaceae</taxon>
        <taxon>Melia</taxon>
    </lineage>
</organism>
<evidence type="ECO:0000313" key="1">
    <source>
        <dbReference type="EMBL" id="KAJ4717614.1"/>
    </source>
</evidence>
<accession>A0ACC1Y3U7</accession>
<keyword evidence="2" id="KW-1185">Reference proteome</keyword>